<evidence type="ECO:0000313" key="3">
    <source>
        <dbReference type="Proteomes" id="UP000799437"/>
    </source>
</evidence>
<evidence type="ECO:0000313" key="2">
    <source>
        <dbReference type="EMBL" id="KAF2759649.1"/>
    </source>
</evidence>
<reference evidence="2" key="1">
    <citation type="journal article" date="2020" name="Stud. Mycol.">
        <title>101 Dothideomycetes genomes: a test case for predicting lifestyles and emergence of pathogens.</title>
        <authorList>
            <person name="Haridas S."/>
            <person name="Albert R."/>
            <person name="Binder M."/>
            <person name="Bloem J."/>
            <person name="Labutti K."/>
            <person name="Salamov A."/>
            <person name="Andreopoulos B."/>
            <person name="Baker S."/>
            <person name="Barry K."/>
            <person name="Bills G."/>
            <person name="Bluhm B."/>
            <person name="Cannon C."/>
            <person name="Castanera R."/>
            <person name="Culley D."/>
            <person name="Daum C."/>
            <person name="Ezra D."/>
            <person name="Gonzalez J."/>
            <person name="Henrissat B."/>
            <person name="Kuo A."/>
            <person name="Liang C."/>
            <person name="Lipzen A."/>
            <person name="Lutzoni F."/>
            <person name="Magnuson J."/>
            <person name="Mondo S."/>
            <person name="Nolan M."/>
            <person name="Ohm R."/>
            <person name="Pangilinan J."/>
            <person name="Park H.-J."/>
            <person name="Ramirez L."/>
            <person name="Alfaro M."/>
            <person name="Sun H."/>
            <person name="Tritt A."/>
            <person name="Yoshinaga Y."/>
            <person name="Zwiers L.-H."/>
            <person name="Turgeon B."/>
            <person name="Goodwin S."/>
            <person name="Spatafora J."/>
            <person name="Crous P."/>
            <person name="Grigoriev I."/>
        </authorList>
    </citation>
    <scope>NUCLEOTIDE SEQUENCE</scope>
    <source>
        <strain evidence="2">CBS 121739</strain>
    </source>
</reference>
<gene>
    <name evidence="2" type="ORF">EJ05DRAFT_305559</name>
</gene>
<dbReference type="RefSeq" id="XP_033602100.1">
    <property type="nucleotide sequence ID" value="XM_033740637.1"/>
</dbReference>
<keyword evidence="3" id="KW-1185">Reference proteome</keyword>
<protein>
    <submittedName>
        <fullName evidence="2">Uncharacterized protein</fullName>
    </submittedName>
</protein>
<dbReference type="Proteomes" id="UP000799437">
    <property type="component" value="Unassembled WGS sequence"/>
</dbReference>
<dbReference type="AlphaFoldDB" id="A0A6A6WBW1"/>
<dbReference type="GeneID" id="54481691"/>
<feature type="compositionally biased region" description="Pro residues" evidence="1">
    <location>
        <begin position="13"/>
        <end position="28"/>
    </location>
</feature>
<proteinExistence type="predicted"/>
<accession>A0A6A6WBW1</accession>
<name>A0A6A6WBW1_9PEZI</name>
<organism evidence="2 3">
    <name type="scientific">Pseudovirgaria hyperparasitica</name>
    <dbReference type="NCBI Taxonomy" id="470096"/>
    <lineage>
        <taxon>Eukaryota</taxon>
        <taxon>Fungi</taxon>
        <taxon>Dikarya</taxon>
        <taxon>Ascomycota</taxon>
        <taxon>Pezizomycotina</taxon>
        <taxon>Dothideomycetes</taxon>
        <taxon>Dothideomycetes incertae sedis</taxon>
        <taxon>Acrospermales</taxon>
        <taxon>Acrospermaceae</taxon>
        <taxon>Pseudovirgaria</taxon>
    </lineage>
</organism>
<dbReference type="EMBL" id="ML996569">
    <property type="protein sequence ID" value="KAF2759649.1"/>
    <property type="molecule type" value="Genomic_DNA"/>
</dbReference>
<sequence length="106" mass="11445">MGATASWPIQSSPLPPPPPEPTATPWPPQGSSEPLLWVSVVVHTRLKMSIYAPHVLPACRPSRIKHTPHVGSFHVCSSLLLRLTAPVLDVALTSLQSFAIRSAWSP</sequence>
<feature type="region of interest" description="Disordered" evidence="1">
    <location>
        <begin position="1"/>
        <end position="30"/>
    </location>
</feature>
<evidence type="ECO:0000256" key="1">
    <source>
        <dbReference type="SAM" id="MobiDB-lite"/>
    </source>
</evidence>